<dbReference type="SUPFAM" id="SSF54593">
    <property type="entry name" value="Glyoxalase/Bleomycin resistance protein/Dihydroxybiphenyl dioxygenase"/>
    <property type="match status" value="1"/>
</dbReference>
<evidence type="ECO:0000259" key="1">
    <source>
        <dbReference type="PROSITE" id="PS51819"/>
    </source>
</evidence>
<proteinExistence type="predicted"/>
<dbReference type="InterPro" id="IPR004360">
    <property type="entry name" value="Glyas_Fos-R_dOase_dom"/>
</dbReference>
<dbReference type="Gene3D" id="3.10.180.10">
    <property type="entry name" value="2,3-Dihydroxybiphenyl 1,2-Dioxygenase, domain 1"/>
    <property type="match status" value="1"/>
</dbReference>
<sequence length="188" mass="20223">MRRATPAGGGWTMSAPLPGAGVHGLFHVAIKTADLEATRIFWRDIIGLKEIHRPDFGYPGAWLGCPQPGGLGIIHIYAGGPALGPSGMAPYGTGAIDHISLSCSGYRAYIARFKAAGLDWREFIVPGTSLWQLFVYDPSGMQLELTFEASIEGAELPDVSEARVYRAGRSFFDPDTYPKLARQAAARA</sequence>
<feature type="domain" description="VOC" evidence="1">
    <location>
        <begin position="24"/>
        <end position="148"/>
    </location>
</feature>
<reference evidence="2 3" key="3">
    <citation type="journal article" date="2008" name="BMC Genomics">
        <title>The genome of the versatile nitrogen fixer Azorhizobium caulinodans ORS571.</title>
        <authorList>
            <person name="Lee KB."/>
            <person name="Backer P.D."/>
            <person name="Aono T."/>
            <person name="Liu CT."/>
            <person name="Suzuki S."/>
            <person name="Suzuki T."/>
            <person name="Kaneko T."/>
            <person name="Yamada M."/>
            <person name="Tabata S."/>
            <person name="Kupfer D.M."/>
            <person name="Najar F.Z."/>
            <person name="Wiley G.B."/>
            <person name="Roe B."/>
            <person name="Binnewies T.T."/>
            <person name="Ussery D.W."/>
            <person name="D'Haeze W."/>
            <person name="Herder J.D."/>
            <person name="Gevers D."/>
            <person name="Vereecke D."/>
            <person name="Holsters M."/>
            <person name="Oyaizu H."/>
        </authorList>
    </citation>
    <scope>NUCLEOTIDE SEQUENCE [LARGE SCALE GENOMIC DNA]</scope>
    <source>
        <strain evidence="3">ATCC 43989 / DSM 5975 / JCM 20966 / LMG 6465 / NBRC 14845 / NCIMB 13405 / ORS 571</strain>
    </source>
</reference>
<reference evidence="2 3" key="6">
    <citation type="journal article" date="2011" name="Appl. Environ. Microbiol.">
        <title>Involvement of the azorhizobial chromosome partition gene (parA) in the onset of bacteroid differentiation during Sesbania rostrata stem nodule development.</title>
        <authorList>
            <person name="Liu CT."/>
            <person name="Lee KB."/>
            <person name="Wang YS."/>
            <person name="Peng MH."/>
            <person name="Lee KT."/>
            <person name="Suzuki S."/>
            <person name="Suzuki T."/>
            <person name="Oyaizu H."/>
        </authorList>
    </citation>
    <scope>NUCLEOTIDE SEQUENCE [LARGE SCALE GENOMIC DNA]</scope>
    <source>
        <strain evidence="3">ATCC 43989 / DSM 5975 / JCM 20966 / LMG 6465 / NBRC 14845 / NCIMB 13405 / ORS 571</strain>
    </source>
</reference>
<dbReference type="KEGG" id="azc:AZC_3197"/>
<evidence type="ECO:0000313" key="3">
    <source>
        <dbReference type="Proteomes" id="UP000000270"/>
    </source>
</evidence>
<reference evidence="2 3" key="1">
    <citation type="journal article" date="2007" name="Appl. Environ. Microbiol.">
        <title>Rhizobial factors required for stem nodule maturation and maintenance in Sesbania rostrata-Azorhizobium caulinodans ORS571 symbiosis.</title>
        <authorList>
            <person name="Suzuki S."/>
            <person name="Aono T."/>
            <person name="Lee KB."/>
            <person name="Suzuki T."/>
            <person name="Liu CT."/>
            <person name="Miwa H."/>
            <person name="Wakao S."/>
            <person name="Iki T."/>
            <person name="Oyaizu H."/>
        </authorList>
    </citation>
    <scope>NUCLEOTIDE SEQUENCE [LARGE SCALE GENOMIC DNA]</scope>
    <source>
        <strain evidence="3">ATCC 43989 / DSM 5975 / JCM 20966 / LMG 6465 / NBRC 14845 / NCIMB 13405 / ORS 571</strain>
    </source>
</reference>
<dbReference type="STRING" id="438753.AZC_3197"/>
<name>A8ICE2_AZOC5</name>
<dbReference type="EMBL" id="AP009384">
    <property type="protein sequence ID" value="BAF89195.1"/>
    <property type="molecule type" value="Genomic_DNA"/>
</dbReference>
<reference evidence="2 3" key="4">
    <citation type="journal article" date="2009" name="Appl. Environ. Microbiol.">
        <title>Comparative genome-wide transcriptional profiling of Azorhizobium caulinodans ORS571 grown under free-living and symbiotic conditions.</title>
        <authorList>
            <person name="Tsukada S."/>
            <person name="Aono T."/>
            <person name="Akiba N."/>
            <person name="Lee KB."/>
            <person name="Liu CT."/>
            <person name="Toyazaki H."/>
            <person name="Oyaizu H."/>
        </authorList>
    </citation>
    <scope>NUCLEOTIDE SEQUENCE [LARGE SCALE GENOMIC DNA]</scope>
    <source>
        <strain evidence="3">ATCC 43989 / DSM 5975 / JCM 20966 / LMG 6465 / NBRC 14845 / NCIMB 13405 / ORS 571</strain>
    </source>
</reference>
<organism evidence="2 3">
    <name type="scientific">Azorhizobium caulinodans (strain ATCC 43989 / DSM 5975 / JCM 20966 / LMG 6465 / NBRC 14845 / NCIMB 13405 / ORS 571)</name>
    <dbReference type="NCBI Taxonomy" id="438753"/>
    <lineage>
        <taxon>Bacteria</taxon>
        <taxon>Pseudomonadati</taxon>
        <taxon>Pseudomonadota</taxon>
        <taxon>Alphaproteobacteria</taxon>
        <taxon>Hyphomicrobiales</taxon>
        <taxon>Xanthobacteraceae</taxon>
        <taxon>Azorhizobium</taxon>
    </lineage>
</organism>
<gene>
    <name evidence="2" type="ordered locus">AZC_3197</name>
</gene>
<dbReference type="eggNOG" id="COG0346">
    <property type="taxonomic scope" value="Bacteria"/>
</dbReference>
<dbReference type="PROSITE" id="PS51819">
    <property type="entry name" value="VOC"/>
    <property type="match status" value="1"/>
</dbReference>
<reference evidence="2 3" key="5">
    <citation type="journal article" date="2010" name="Appl. Environ. Microbiol.">
        <title>phrR-like gene praR of Azorhizobium caulinodans ORS571 is essential for symbiosis with Sesbania rostrata and is involved in expression of reb genes.</title>
        <authorList>
            <person name="Akiba N."/>
            <person name="Aono T."/>
            <person name="Toyazaki H."/>
            <person name="Sato S."/>
            <person name="Oyaizu H."/>
        </authorList>
    </citation>
    <scope>NUCLEOTIDE SEQUENCE [LARGE SCALE GENOMIC DNA]</scope>
    <source>
        <strain evidence="3">ATCC 43989 / DSM 5975 / JCM 20966 / LMG 6465 / NBRC 14845 / NCIMB 13405 / ORS 571</strain>
    </source>
</reference>
<reference evidence="3" key="2">
    <citation type="submission" date="2007-04" db="EMBL/GenBank/DDBJ databases">
        <title>Complete genome sequence of the nitrogen-fixing bacterium Azorhizobium caulinodans ORS571.</title>
        <authorList>
            <person name="Lee K.B."/>
            <person name="Backer P.D."/>
            <person name="Aono T."/>
            <person name="Liu C.T."/>
            <person name="Suzuki S."/>
            <person name="Suzuki T."/>
            <person name="Kaneko T."/>
            <person name="Yamada M."/>
            <person name="Tabata S."/>
            <person name="Kupfer D.M."/>
            <person name="Najar F.Z."/>
            <person name="Wiley G.B."/>
            <person name="Roe B."/>
            <person name="Binnewies T."/>
            <person name="Ussery D."/>
            <person name="Vereecke D."/>
            <person name="Gevers D."/>
            <person name="Holsters M."/>
            <person name="Oyaizu H."/>
        </authorList>
    </citation>
    <scope>NUCLEOTIDE SEQUENCE [LARGE SCALE GENOMIC DNA]</scope>
    <source>
        <strain evidence="3">ATCC 43989 / DSM 5975 / JCM 20966 / LMG 6465 / NBRC 14845 / NCIMB 13405 / ORS 571</strain>
    </source>
</reference>
<accession>A8ICE2</accession>
<protein>
    <submittedName>
        <fullName evidence="2">Putative glyoxalase</fullName>
    </submittedName>
</protein>
<dbReference type="HOGENOM" id="CLU_046006_12_4_5"/>
<dbReference type="AlphaFoldDB" id="A8ICE2"/>
<dbReference type="InterPro" id="IPR029068">
    <property type="entry name" value="Glyas_Bleomycin-R_OHBP_Dase"/>
</dbReference>
<dbReference type="Pfam" id="PF00903">
    <property type="entry name" value="Glyoxalase"/>
    <property type="match status" value="1"/>
</dbReference>
<evidence type="ECO:0000313" key="2">
    <source>
        <dbReference type="EMBL" id="BAF89195.1"/>
    </source>
</evidence>
<dbReference type="Proteomes" id="UP000000270">
    <property type="component" value="Chromosome"/>
</dbReference>
<dbReference type="InterPro" id="IPR037523">
    <property type="entry name" value="VOC_core"/>
</dbReference>
<keyword evidence="3" id="KW-1185">Reference proteome</keyword>